<feature type="compositionally biased region" description="Low complexity" evidence="1">
    <location>
        <begin position="473"/>
        <end position="497"/>
    </location>
</feature>
<evidence type="ECO:0000256" key="1">
    <source>
        <dbReference type="SAM" id="MobiDB-lite"/>
    </source>
</evidence>
<dbReference type="Proteomes" id="UP000574769">
    <property type="component" value="Unassembled WGS sequence"/>
</dbReference>
<feature type="region of interest" description="Disordered" evidence="1">
    <location>
        <begin position="295"/>
        <end position="317"/>
    </location>
</feature>
<protein>
    <recommendedName>
        <fullName evidence="2">Flagellar hook-length control protein-like C-terminal domain-containing protein</fullName>
    </recommendedName>
</protein>
<dbReference type="InterPro" id="IPR052563">
    <property type="entry name" value="FliK"/>
</dbReference>
<dbReference type="InterPro" id="IPR038610">
    <property type="entry name" value="FliK-like_C_sf"/>
</dbReference>
<comment type="caution">
    <text evidence="3">The sequence shown here is derived from an EMBL/GenBank/DDBJ whole genome shotgun (WGS) entry which is preliminary data.</text>
</comment>
<proteinExistence type="predicted"/>
<feature type="region of interest" description="Disordered" evidence="1">
    <location>
        <begin position="85"/>
        <end position="175"/>
    </location>
</feature>
<feature type="compositionally biased region" description="Basic and acidic residues" evidence="1">
    <location>
        <begin position="498"/>
        <end position="509"/>
    </location>
</feature>
<evidence type="ECO:0000313" key="3">
    <source>
        <dbReference type="EMBL" id="MBB4619111.1"/>
    </source>
</evidence>
<feature type="region of interest" description="Disordered" evidence="1">
    <location>
        <begin position="43"/>
        <end position="66"/>
    </location>
</feature>
<gene>
    <name evidence="3" type="ORF">GGQ96_003261</name>
</gene>
<dbReference type="PANTHER" id="PTHR37533:SF2">
    <property type="entry name" value="FLAGELLAR HOOK-LENGTH CONTROL PROTEIN"/>
    <property type="match status" value="1"/>
</dbReference>
<dbReference type="CDD" id="cd17470">
    <property type="entry name" value="T3SS_Flik_C"/>
    <property type="match status" value="1"/>
</dbReference>
<dbReference type="RefSeq" id="WP_184116557.1">
    <property type="nucleotide sequence ID" value="NZ_JACHNY010000007.1"/>
</dbReference>
<dbReference type="AlphaFoldDB" id="A0A7W7EZC6"/>
<dbReference type="InterPro" id="IPR021136">
    <property type="entry name" value="Flagellar_hook_control-like_C"/>
</dbReference>
<evidence type="ECO:0000259" key="2">
    <source>
        <dbReference type="Pfam" id="PF02120"/>
    </source>
</evidence>
<name>A0A7W7EZC6_9SPHN</name>
<keyword evidence="4" id="KW-1185">Reference proteome</keyword>
<evidence type="ECO:0000313" key="4">
    <source>
        <dbReference type="Proteomes" id="UP000574769"/>
    </source>
</evidence>
<dbReference type="Pfam" id="PF02120">
    <property type="entry name" value="Flg_hook"/>
    <property type="match status" value="1"/>
</dbReference>
<accession>A0A7W7EZC6</accession>
<sequence>MIQIAAPLATVPNATGRPAPVAAGAGLLAFLLPGAASGVAPDGVAGVETPAGERQDDAAPGSDLPEAATDDLRFLAALLPGVPLPVAPQETPDRPAAGAASVVDRSGPKGERWTLPVISTVAPQPVAADTTPSLPAPVTAPLAGSAPLTTPAPVASPPTLSPGRTPAPESEAALPVASPDAGLATRPAAMPVPATPAVATSVTPPIPVVTAARTMVTDAMRAGVRIDPVPLRAAPVLPLTPVALPANWQAEAAPVVAVAAPAPLAAAAPLPVAPPAGPVASPTVLEGAVEATPPVLPAPIDRRATPQSPMLPPAAPDPAAAPVLAAAISAVAPPAGKDRDMADPSDPLAATVPAAAAQPVVAAAAATGGERSMLDLTQERWPQAMVAHIERLRDAADAADTRIRLVPDALGAIDIGVRQEGETLHVHFTAAEAQTRSLLQEAQPRLAEAAEQRGLKLGQTSVGQNQAEAGAGQRQPHSQPQHQAAPSPRPASSPRTASARDGDDDARLA</sequence>
<reference evidence="3 4" key="1">
    <citation type="submission" date="2020-08" db="EMBL/GenBank/DDBJ databases">
        <title>Genomic Encyclopedia of Type Strains, Phase IV (KMG-IV): sequencing the most valuable type-strain genomes for metagenomic binning, comparative biology and taxonomic classification.</title>
        <authorList>
            <person name="Goeker M."/>
        </authorList>
    </citation>
    <scope>NUCLEOTIDE SEQUENCE [LARGE SCALE GENOMIC DNA]</scope>
    <source>
        <strain evidence="3 4">DSM 15867</strain>
    </source>
</reference>
<feature type="region of interest" description="Disordered" evidence="1">
    <location>
        <begin position="455"/>
        <end position="509"/>
    </location>
</feature>
<dbReference type="PANTHER" id="PTHR37533">
    <property type="entry name" value="FLAGELLAR HOOK-LENGTH CONTROL PROTEIN"/>
    <property type="match status" value="1"/>
</dbReference>
<dbReference type="EMBL" id="JACHNY010000007">
    <property type="protein sequence ID" value="MBB4619111.1"/>
    <property type="molecule type" value="Genomic_DNA"/>
</dbReference>
<feature type="domain" description="Flagellar hook-length control protein-like C-terminal" evidence="2">
    <location>
        <begin position="395"/>
        <end position="468"/>
    </location>
</feature>
<dbReference type="Gene3D" id="3.30.750.140">
    <property type="match status" value="1"/>
</dbReference>
<organism evidence="3 4">
    <name type="scientific">Sphingomonas abaci</name>
    <dbReference type="NCBI Taxonomy" id="237611"/>
    <lineage>
        <taxon>Bacteria</taxon>
        <taxon>Pseudomonadati</taxon>
        <taxon>Pseudomonadota</taxon>
        <taxon>Alphaproteobacteria</taxon>
        <taxon>Sphingomonadales</taxon>
        <taxon>Sphingomonadaceae</taxon>
        <taxon>Sphingomonas</taxon>
    </lineage>
</organism>
<feature type="compositionally biased region" description="Polar residues" evidence="1">
    <location>
        <begin position="458"/>
        <end position="467"/>
    </location>
</feature>